<dbReference type="Proteomes" id="UP000254737">
    <property type="component" value="Unassembled WGS sequence"/>
</dbReference>
<dbReference type="AlphaFoldDB" id="A0A376G262"/>
<evidence type="ECO:0000313" key="1">
    <source>
        <dbReference type="EMBL" id="STD53087.1"/>
    </source>
</evidence>
<evidence type="ECO:0000313" key="2">
    <source>
        <dbReference type="Proteomes" id="UP000254737"/>
    </source>
</evidence>
<gene>
    <name evidence="1" type="ORF">NCTC13456_00304</name>
</gene>
<reference evidence="1 2" key="1">
    <citation type="submission" date="2018-06" db="EMBL/GenBank/DDBJ databases">
        <authorList>
            <consortium name="Pathogen Informatics"/>
            <person name="Doyle S."/>
        </authorList>
    </citation>
    <scope>NUCLEOTIDE SEQUENCE [LARGE SCALE GENOMIC DNA]</scope>
    <source>
        <strain evidence="1 2">NCTC13456</strain>
    </source>
</reference>
<dbReference type="EMBL" id="UFXS01000001">
    <property type="protein sequence ID" value="STD53087.1"/>
    <property type="molecule type" value="Genomic_DNA"/>
</dbReference>
<organism evidence="1 2">
    <name type="scientific">Empedobacter falsenii</name>
    <dbReference type="NCBI Taxonomy" id="343874"/>
    <lineage>
        <taxon>Bacteria</taxon>
        <taxon>Pseudomonadati</taxon>
        <taxon>Bacteroidota</taxon>
        <taxon>Flavobacteriia</taxon>
        <taxon>Flavobacteriales</taxon>
        <taxon>Weeksellaceae</taxon>
        <taxon>Empedobacter</taxon>
    </lineage>
</organism>
<proteinExistence type="predicted"/>
<protein>
    <submittedName>
        <fullName evidence="1">Uncharacterized protein</fullName>
    </submittedName>
</protein>
<name>A0A376G262_9FLAO</name>
<dbReference type="RefSeq" id="WP_114998252.1">
    <property type="nucleotide sequence ID" value="NZ_UFXS01000001.1"/>
</dbReference>
<sequence>MSKIDNITLDHIYQFIEMYSGKDIVIPPEQQPIMDYMELLDKIRGMDNRIAEFGSREHILKYLILKEGLSRYKAVQAYEDAMEFYYCDSQISRDALRNRMAQKVEAQINAALLMANTAKDFIAAIKLWKDVFQMLGLDKEDPPKLNADAAGKMVALYSYDYEKLGLESVVDKQKLKEFIESAPLTEREKEIAMRESLILPQKLFPTEHENLRKSE</sequence>
<accession>A0A376G262</accession>